<dbReference type="Proteomes" id="UP001227192">
    <property type="component" value="Unassembled WGS sequence"/>
</dbReference>
<evidence type="ECO:0000313" key="2">
    <source>
        <dbReference type="Proteomes" id="UP001227192"/>
    </source>
</evidence>
<organism evidence="1 2">
    <name type="scientific">Penicillium thymicola</name>
    <dbReference type="NCBI Taxonomy" id="293382"/>
    <lineage>
        <taxon>Eukaryota</taxon>
        <taxon>Fungi</taxon>
        <taxon>Dikarya</taxon>
        <taxon>Ascomycota</taxon>
        <taxon>Pezizomycotina</taxon>
        <taxon>Eurotiomycetes</taxon>
        <taxon>Eurotiomycetidae</taxon>
        <taxon>Eurotiales</taxon>
        <taxon>Aspergillaceae</taxon>
        <taxon>Penicillium</taxon>
    </lineage>
</organism>
<proteinExistence type="predicted"/>
<dbReference type="EMBL" id="LACB01000199">
    <property type="protein sequence ID" value="KAJ9486622.1"/>
    <property type="molecule type" value="Genomic_DNA"/>
</dbReference>
<gene>
    <name evidence="1" type="ORF">VN97_g6710</name>
</gene>
<accession>A0AAI9TFW4</accession>
<keyword evidence="2" id="KW-1185">Reference proteome</keyword>
<reference evidence="1" key="1">
    <citation type="submission" date="2015-06" db="EMBL/GenBank/DDBJ databases">
        <authorList>
            <person name="Nguyen H."/>
        </authorList>
    </citation>
    <scope>NUCLEOTIDE SEQUENCE</scope>
    <source>
        <strain evidence="1">DAOM 180753</strain>
    </source>
</reference>
<protein>
    <submittedName>
        <fullName evidence="1">Uncharacterized protein</fullName>
    </submittedName>
</protein>
<comment type="caution">
    <text evidence="1">The sequence shown here is derived from an EMBL/GenBank/DDBJ whole genome shotgun (WGS) entry which is preliminary data.</text>
</comment>
<reference evidence="1" key="2">
    <citation type="journal article" date="2016" name="Fungal Biol.">
        <title>Ochratoxin A production by Penicillium thymicola.</title>
        <authorList>
            <person name="Nguyen H.D.T."/>
            <person name="McMullin D.R."/>
            <person name="Ponomareva E."/>
            <person name="Riley R."/>
            <person name="Pomraning K.R."/>
            <person name="Baker S.E."/>
            <person name="Seifert K.A."/>
        </authorList>
    </citation>
    <scope>NUCLEOTIDE SEQUENCE</scope>
    <source>
        <strain evidence="1">DAOM 180753</strain>
    </source>
</reference>
<evidence type="ECO:0000313" key="1">
    <source>
        <dbReference type="EMBL" id="KAJ9486622.1"/>
    </source>
</evidence>
<name>A0AAI9TFW4_PENTH</name>
<sequence>MTNFSFFVEGFSQIGGGGKVPSALKYPGPQQIITSSNHGSGARDLLPSLSQLTSPPSIASSNSSPLNLLYLRHNTESAFPSCALFLSKILSLFAHCASSLDFCNCLNLGFRTLSLYRGGASQAVVD</sequence>
<dbReference type="AlphaFoldDB" id="A0AAI9TFW4"/>